<keyword evidence="2" id="KW-0812">Transmembrane</keyword>
<reference evidence="3 4" key="2">
    <citation type="submission" date="2018-11" db="EMBL/GenBank/DDBJ databases">
        <authorList>
            <consortium name="Pathogen Informatics"/>
        </authorList>
    </citation>
    <scope>NUCLEOTIDE SEQUENCE [LARGE SCALE GENOMIC DNA]</scope>
</reference>
<accession>A0A0N4XMB7</accession>
<evidence type="ECO:0000313" key="4">
    <source>
        <dbReference type="Proteomes" id="UP000271162"/>
    </source>
</evidence>
<reference evidence="5" key="1">
    <citation type="submission" date="2017-02" db="UniProtKB">
        <authorList>
            <consortium name="WormBaseParasite"/>
        </authorList>
    </citation>
    <scope>IDENTIFICATION</scope>
</reference>
<dbReference type="AlphaFoldDB" id="A0A0N4XMB7"/>
<feature type="coiled-coil region" evidence="1">
    <location>
        <begin position="67"/>
        <end position="101"/>
    </location>
</feature>
<name>A0A0N4XMB7_NIPBR</name>
<evidence type="ECO:0000313" key="3">
    <source>
        <dbReference type="EMBL" id="VDL67259.1"/>
    </source>
</evidence>
<keyword evidence="1" id="KW-0175">Coiled coil</keyword>
<keyword evidence="2" id="KW-0472">Membrane</keyword>
<dbReference type="Proteomes" id="UP000271162">
    <property type="component" value="Unassembled WGS sequence"/>
</dbReference>
<proteinExistence type="predicted"/>
<organism evidence="5">
    <name type="scientific">Nippostrongylus brasiliensis</name>
    <name type="common">Rat hookworm</name>
    <dbReference type="NCBI Taxonomy" id="27835"/>
    <lineage>
        <taxon>Eukaryota</taxon>
        <taxon>Metazoa</taxon>
        <taxon>Ecdysozoa</taxon>
        <taxon>Nematoda</taxon>
        <taxon>Chromadorea</taxon>
        <taxon>Rhabditida</taxon>
        <taxon>Rhabditina</taxon>
        <taxon>Rhabditomorpha</taxon>
        <taxon>Strongyloidea</taxon>
        <taxon>Heligmosomidae</taxon>
        <taxon>Nippostrongylus</taxon>
    </lineage>
</organism>
<dbReference type="EMBL" id="UYSL01005798">
    <property type="protein sequence ID" value="VDL67259.1"/>
    <property type="molecule type" value="Genomic_DNA"/>
</dbReference>
<gene>
    <name evidence="3" type="ORF">NBR_LOCUS3670</name>
</gene>
<sequence length="131" mass="15074">MLMCSMWAIVRLLPFLFVPFIFYYRRNGRNALGSAWEFGEKVFRGNGAEGSPEPPKKVLIDNLSMEDVTLRERMTALESQNEQLLKELKKQREATQLLLKQFDEFAPRTCTTCGAESKAEVSESRSVEFDE</sequence>
<keyword evidence="4" id="KW-1185">Reference proteome</keyword>
<evidence type="ECO:0000313" key="5">
    <source>
        <dbReference type="WBParaSite" id="NBR_0000366901-mRNA-1"/>
    </source>
</evidence>
<evidence type="ECO:0000256" key="1">
    <source>
        <dbReference type="SAM" id="Coils"/>
    </source>
</evidence>
<dbReference type="WBParaSite" id="NBR_0000366901-mRNA-1">
    <property type="protein sequence ID" value="NBR_0000366901-mRNA-1"/>
    <property type="gene ID" value="NBR_0000366901"/>
</dbReference>
<protein>
    <submittedName>
        <fullName evidence="5">Transposase</fullName>
    </submittedName>
</protein>
<keyword evidence="2" id="KW-1133">Transmembrane helix</keyword>
<evidence type="ECO:0000256" key="2">
    <source>
        <dbReference type="SAM" id="Phobius"/>
    </source>
</evidence>
<feature type="transmembrane region" description="Helical" evidence="2">
    <location>
        <begin position="6"/>
        <end position="24"/>
    </location>
</feature>